<gene>
    <name evidence="1" type="ORF">AMTR_s00063p00126130</name>
</gene>
<dbReference type="AlphaFoldDB" id="U5D7A9"/>
<dbReference type="HOGENOM" id="CLU_2674395_0_0_1"/>
<evidence type="ECO:0000313" key="1">
    <source>
        <dbReference type="EMBL" id="ERN16248.1"/>
    </source>
</evidence>
<reference evidence="2" key="1">
    <citation type="journal article" date="2013" name="Science">
        <title>The Amborella genome and the evolution of flowering plants.</title>
        <authorList>
            <consortium name="Amborella Genome Project"/>
        </authorList>
    </citation>
    <scope>NUCLEOTIDE SEQUENCE [LARGE SCALE GENOMIC DNA]</scope>
</reference>
<accession>U5D7A9</accession>
<organism evidence="1 2">
    <name type="scientific">Amborella trichopoda</name>
    <dbReference type="NCBI Taxonomy" id="13333"/>
    <lineage>
        <taxon>Eukaryota</taxon>
        <taxon>Viridiplantae</taxon>
        <taxon>Streptophyta</taxon>
        <taxon>Embryophyta</taxon>
        <taxon>Tracheophyta</taxon>
        <taxon>Spermatophyta</taxon>
        <taxon>Magnoliopsida</taxon>
        <taxon>Amborellales</taxon>
        <taxon>Amborellaceae</taxon>
        <taxon>Amborella</taxon>
    </lineage>
</organism>
<sequence length="75" mass="8435">MATEQPQAIDDGWIEMRKNKGRNGDLTGNVNLTPYHPDRILEVAKYDDLFLGKGCNLLELAWKAVDGALPYVFKV</sequence>
<dbReference type="EMBL" id="KI392467">
    <property type="protein sequence ID" value="ERN16248.1"/>
    <property type="molecule type" value="Genomic_DNA"/>
</dbReference>
<protein>
    <submittedName>
        <fullName evidence="1">Uncharacterized protein</fullName>
    </submittedName>
</protein>
<dbReference type="Gramene" id="ERN16248">
    <property type="protein sequence ID" value="ERN16248"/>
    <property type="gene ID" value="AMTR_s00063p00126130"/>
</dbReference>
<name>U5D7A9_AMBTC</name>
<keyword evidence="2" id="KW-1185">Reference proteome</keyword>
<dbReference type="Proteomes" id="UP000017836">
    <property type="component" value="Unassembled WGS sequence"/>
</dbReference>
<evidence type="ECO:0000313" key="2">
    <source>
        <dbReference type="Proteomes" id="UP000017836"/>
    </source>
</evidence>
<proteinExistence type="predicted"/>